<dbReference type="AlphaFoldDB" id="A0A401GQV9"/>
<dbReference type="GeneID" id="38781466"/>
<sequence length="246" mass="27264">MPQSEMKAALDGAANSAPPSSKREKRVPFTVNFIVQLCGELDLSLPLDAAVYACLTTTFFCAARLGEFTLPNLKAFERTVHIKHSDVREGEDRHGYRVTVFHLPRTKTSPEGEDVYWAEQQGLADPKGALAQHLAVNGAAQDTPLFSWHHPQGLRPLTRSEFLKRLNTAAAALGATNSLKGHGIRIGAVLEYLLRGISFEVVKSIGRWSSETFRVYLRQHAVIMAPYMQSSPVLEPFTHYTTPPPR</sequence>
<dbReference type="InParanoid" id="A0A401GQV9"/>
<evidence type="ECO:0000256" key="2">
    <source>
        <dbReference type="SAM" id="MobiDB-lite"/>
    </source>
</evidence>
<protein>
    <recommendedName>
        <fullName evidence="5">Tyr recombinase domain-containing protein</fullName>
    </recommendedName>
</protein>
<dbReference type="PANTHER" id="PTHR34605">
    <property type="entry name" value="PHAGE_INTEGRASE DOMAIN-CONTAINING PROTEIN"/>
    <property type="match status" value="1"/>
</dbReference>
<feature type="region of interest" description="Disordered" evidence="2">
    <location>
        <begin position="1"/>
        <end position="23"/>
    </location>
</feature>
<dbReference type="SUPFAM" id="SSF56349">
    <property type="entry name" value="DNA breaking-rejoining enzymes"/>
    <property type="match status" value="1"/>
</dbReference>
<evidence type="ECO:0000256" key="1">
    <source>
        <dbReference type="ARBA" id="ARBA00023172"/>
    </source>
</evidence>
<dbReference type="GO" id="GO:0006310">
    <property type="term" value="P:DNA recombination"/>
    <property type="evidence" value="ECO:0007669"/>
    <property type="project" value="UniProtKB-KW"/>
</dbReference>
<keyword evidence="4" id="KW-1185">Reference proteome</keyword>
<proteinExistence type="predicted"/>
<dbReference type="Proteomes" id="UP000287166">
    <property type="component" value="Unassembled WGS sequence"/>
</dbReference>
<evidence type="ECO:0000313" key="3">
    <source>
        <dbReference type="EMBL" id="GBE84549.1"/>
    </source>
</evidence>
<comment type="caution">
    <text evidence="3">The sequence shown here is derived from an EMBL/GenBank/DDBJ whole genome shotgun (WGS) entry which is preliminary data.</text>
</comment>
<dbReference type="EMBL" id="BFAD01000006">
    <property type="protein sequence ID" value="GBE84549.1"/>
    <property type="molecule type" value="Genomic_DNA"/>
</dbReference>
<dbReference type="GO" id="GO:0015074">
    <property type="term" value="P:DNA integration"/>
    <property type="evidence" value="ECO:0007669"/>
    <property type="project" value="InterPro"/>
</dbReference>
<dbReference type="Gene3D" id="1.10.443.10">
    <property type="entry name" value="Intergrase catalytic core"/>
    <property type="match status" value="1"/>
</dbReference>
<reference evidence="3 4" key="1">
    <citation type="journal article" date="2018" name="Sci. Rep.">
        <title>Genome sequence of the cauliflower mushroom Sparassis crispa (Hanabiratake) and its association with beneficial usage.</title>
        <authorList>
            <person name="Kiyama R."/>
            <person name="Furutani Y."/>
            <person name="Kawaguchi K."/>
            <person name="Nakanishi T."/>
        </authorList>
    </citation>
    <scope>NUCLEOTIDE SEQUENCE [LARGE SCALE GENOMIC DNA]</scope>
</reference>
<dbReference type="InterPro" id="IPR013762">
    <property type="entry name" value="Integrase-like_cat_sf"/>
</dbReference>
<evidence type="ECO:0000313" key="4">
    <source>
        <dbReference type="Proteomes" id="UP000287166"/>
    </source>
</evidence>
<dbReference type="RefSeq" id="XP_027615462.1">
    <property type="nucleotide sequence ID" value="XM_027759661.1"/>
</dbReference>
<dbReference type="STRING" id="139825.A0A401GQV9"/>
<accession>A0A401GQV9</accession>
<dbReference type="PANTHER" id="PTHR34605:SF3">
    <property type="entry name" value="P CELL-TYPE AGGLUTINATION PROTEIN MAP4-LIKE-RELATED"/>
    <property type="match status" value="1"/>
</dbReference>
<dbReference type="OrthoDB" id="2794913at2759"/>
<keyword evidence="1" id="KW-0233">DNA recombination</keyword>
<dbReference type="InterPro" id="IPR052925">
    <property type="entry name" value="Phage_Integrase-like_Recomb"/>
</dbReference>
<organism evidence="3 4">
    <name type="scientific">Sparassis crispa</name>
    <dbReference type="NCBI Taxonomy" id="139825"/>
    <lineage>
        <taxon>Eukaryota</taxon>
        <taxon>Fungi</taxon>
        <taxon>Dikarya</taxon>
        <taxon>Basidiomycota</taxon>
        <taxon>Agaricomycotina</taxon>
        <taxon>Agaricomycetes</taxon>
        <taxon>Polyporales</taxon>
        <taxon>Sparassidaceae</taxon>
        <taxon>Sparassis</taxon>
    </lineage>
</organism>
<dbReference type="InterPro" id="IPR011010">
    <property type="entry name" value="DNA_brk_join_enz"/>
</dbReference>
<name>A0A401GQV9_9APHY</name>
<evidence type="ECO:0008006" key="5">
    <source>
        <dbReference type="Google" id="ProtNLM"/>
    </source>
</evidence>
<dbReference type="GO" id="GO:0003677">
    <property type="term" value="F:DNA binding"/>
    <property type="evidence" value="ECO:0007669"/>
    <property type="project" value="InterPro"/>
</dbReference>
<gene>
    <name evidence="3" type="ORF">SCP_0605280</name>
</gene>